<evidence type="ECO:0000313" key="3">
    <source>
        <dbReference type="Proteomes" id="UP000297245"/>
    </source>
</evidence>
<protein>
    <submittedName>
        <fullName evidence="2">Uncharacterized protein</fullName>
    </submittedName>
</protein>
<dbReference type="EMBL" id="ML179355">
    <property type="protein sequence ID" value="THU89819.1"/>
    <property type="molecule type" value="Genomic_DNA"/>
</dbReference>
<organism evidence="2 3">
    <name type="scientific">Dendrothele bispora (strain CBS 962.96)</name>
    <dbReference type="NCBI Taxonomy" id="1314807"/>
    <lineage>
        <taxon>Eukaryota</taxon>
        <taxon>Fungi</taxon>
        <taxon>Dikarya</taxon>
        <taxon>Basidiomycota</taxon>
        <taxon>Agaricomycotina</taxon>
        <taxon>Agaricomycetes</taxon>
        <taxon>Agaricomycetidae</taxon>
        <taxon>Agaricales</taxon>
        <taxon>Agaricales incertae sedis</taxon>
        <taxon>Dendrothele</taxon>
    </lineage>
</organism>
<keyword evidence="3" id="KW-1185">Reference proteome</keyword>
<sequence>MADLHNKLEQVLQGCYQATDWNAAINLATDKDRDTAKAAEQVQSITPSHVLFSGFESTIPEIIAKELEADGKDHGEDQTDELDESEYPKDVQKGGEDEMEQVDTGDQMEICYNEEEDITVWNNPGHIFWPPWVKTSLHRWKTGLEEKDISLSELWVSVFEELIDSLNTTDAVRIRKGVPDQK</sequence>
<proteinExistence type="predicted"/>
<reference evidence="2 3" key="1">
    <citation type="journal article" date="2019" name="Nat. Ecol. Evol.">
        <title>Megaphylogeny resolves global patterns of mushroom evolution.</title>
        <authorList>
            <person name="Varga T."/>
            <person name="Krizsan K."/>
            <person name="Foldi C."/>
            <person name="Dima B."/>
            <person name="Sanchez-Garcia M."/>
            <person name="Sanchez-Ramirez S."/>
            <person name="Szollosi G.J."/>
            <person name="Szarkandi J.G."/>
            <person name="Papp V."/>
            <person name="Albert L."/>
            <person name="Andreopoulos W."/>
            <person name="Angelini C."/>
            <person name="Antonin V."/>
            <person name="Barry K.W."/>
            <person name="Bougher N.L."/>
            <person name="Buchanan P."/>
            <person name="Buyck B."/>
            <person name="Bense V."/>
            <person name="Catcheside P."/>
            <person name="Chovatia M."/>
            <person name="Cooper J."/>
            <person name="Damon W."/>
            <person name="Desjardin D."/>
            <person name="Finy P."/>
            <person name="Geml J."/>
            <person name="Haridas S."/>
            <person name="Hughes K."/>
            <person name="Justo A."/>
            <person name="Karasinski D."/>
            <person name="Kautmanova I."/>
            <person name="Kiss B."/>
            <person name="Kocsube S."/>
            <person name="Kotiranta H."/>
            <person name="LaButti K.M."/>
            <person name="Lechner B.E."/>
            <person name="Liimatainen K."/>
            <person name="Lipzen A."/>
            <person name="Lukacs Z."/>
            <person name="Mihaltcheva S."/>
            <person name="Morgado L.N."/>
            <person name="Niskanen T."/>
            <person name="Noordeloos M.E."/>
            <person name="Ohm R.A."/>
            <person name="Ortiz-Santana B."/>
            <person name="Ovrebo C."/>
            <person name="Racz N."/>
            <person name="Riley R."/>
            <person name="Savchenko A."/>
            <person name="Shiryaev A."/>
            <person name="Soop K."/>
            <person name="Spirin V."/>
            <person name="Szebenyi C."/>
            <person name="Tomsovsky M."/>
            <person name="Tulloss R.E."/>
            <person name="Uehling J."/>
            <person name="Grigoriev I.V."/>
            <person name="Vagvolgyi C."/>
            <person name="Papp T."/>
            <person name="Martin F.M."/>
            <person name="Miettinen O."/>
            <person name="Hibbett D.S."/>
            <person name="Nagy L.G."/>
        </authorList>
    </citation>
    <scope>NUCLEOTIDE SEQUENCE [LARGE SCALE GENOMIC DNA]</scope>
    <source>
        <strain evidence="2 3">CBS 962.96</strain>
    </source>
</reference>
<evidence type="ECO:0000256" key="1">
    <source>
        <dbReference type="SAM" id="MobiDB-lite"/>
    </source>
</evidence>
<gene>
    <name evidence="2" type="ORF">K435DRAFT_802451</name>
</gene>
<dbReference type="AlphaFoldDB" id="A0A4S8LKS8"/>
<name>A0A4S8LKS8_DENBC</name>
<accession>A0A4S8LKS8</accession>
<feature type="region of interest" description="Disordered" evidence="1">
    <location>
        <begin position="71"/>
        <end position="101"/>
    </location>
</feature>
<evidence type="ECO:0000313" key="2">
    <source>
        <dbReference type="EMBL" id="THU89819.1"/>
    </source>
</evidence>
<dbReference type="Proteomes" id="UP000297245">
    <property type="component" value="Unassembled WGS sequence"/>
</dbReference>
<feature type="compositionally biased region" description="Basic and acidic residues" evidence="1">
    <location>
        <begin position="86"/>
        <end position="96"/>
    </location>
</feature>